<dbReference type="EMBL" id="JAEEGA010000003">
    <property type="protein sequence ID" value="MBP1040744.1"/>
    <property type="molecule type" value="Genomic_DNA"/>
</dbReference>
<dbReference type="AlphaFoldDB" id="A0A940P3B5"/>
<comment type="caution">
    <text evidence="6">The sequence shown here is derived from an EMBL/GenBank/DDBJ whole genome shotgun (WGS) entry which is preliminary data.</text>
</comment>
<evidence type="ECO:0000256" key="3">
    <source>
        <dbReference type="ARBA" id="ARBA00023163"/>
    </source>
</evidence>
<evidence type="ECO:0000313" key="6">
    <source>
        <dbReference type="EMBL" id="MBP1040744.1"/>
    </source>
</evidence>
<evidence type="ECO:0000256" key="1">
    <source>
        <dbReference type="ARBA" id="ARBA00023015"/>
    </source>
</evidence>
<dbReference type="InterPro" id="IPR001647">
    <property type="entry name" value="HTH_TetR"/>
</dbReference>
<dbReference type="InterPro" id="IPR041479">
    <property type="entry name" value="TetR_CgmR_C"/>
</dbReference>
<dbReference type="PRINTS" id="PR00455">
    <property type="entry name" value="HTHTETR"/>
</dbReference>
<dbReference type="PANTHER" id="PTHR30055">
    <property type="entry name" value="HTH-TYPE TRANSCRIPTIONAL REGULATOR RUTR"/>
    <property type="match status" value="1"/>
</dbReference>
<reference evidence="6" key="1">
    <citation type="submission" date="2020-12" db="EMBL/GenBank/DDBJ databases">
        <title>Vagococcus allomyrinae sp. nov. and Enterococcus lavae sp. nov., isolated from the larvae of Allomyrina dichotoma.</title>
        <authorList>
            <person name="Lee S.D."/>
        </authorList>
    </citation>
    <scope>NUCLEOTIDE SEQUENCE</scope>
    <source>
        <strain evidence="6">BWB3-3</strain>
    </source>
</reference>
<dbReference type="Pfam" id="PF17937">
    <property type="entry name" value="TetR_C_28"/>
    <property type="match status" value="1"/>
</dbReference>
<dbReference type="GO" id="GO:0003700">
    <property type="term" value="F:DNA-binding transcription factor activity"/>
    <property type="evidence" value="ECO:0007669"/>
    <property type="project" value="TreeGrafter"/>
</dbReference>
<proteinExistence type="predicted"/>
<dbReference type="InterPro" id="IPR036271">
    <property type="entry name" value="Tet_transcr_reg_TetR-rel_C_sf"/>
</dbReference>
<keyword evidence="7" id="KW-1185">Reference proteome</keyword>
<dbReference type="PROSITE" id="PS50977">
    <property type="entry name" value="HTH_TETR_2"/>
    <property type="match status" value="1"/>
</dbReference>
<name>A0A940P3B5_9ENTE</name>
<keyword evidence="1" id="KW-0805">Transcription regulation</keyword>
<dbReference type="PANTHER" id="PTHR30055:SF234">
    <property type="entry name" value="HTH-TYPE TRANSCRIPTIONAL REGULATOR BETI"/>
    <property type="match status" value="1"/>
</dbReference>
<gene>
    <name evidence="6" type="ORF">I6N95_06985</name>
</gene>
<dbReference type="InterPro" id="IPR050109">
    <property type="entry name" value="HTH-type_TetR-like_transc_reg"/>
</dbReference>
<feature type="domain" description="HTH tetR-type" evidence="5">
    <location>
        <begin position="5"/>
        <end position="65"/>
    </location>
</feature>
<evidence type="ECO:0000259" key="5">
    <source>
        <dbReference type="PROSITE" id="PS50977"/>
    </source>
</evidence>
<dbReference type="SUPFAM" id="SSF48498">
    <property type="entry name" value="Tetracyclin repressor-like, C-terminal domain"/>
    <property type="match status" value="1"/>
</dbReference>
<evidence type="ECO:0000256" key="2">
    <source>
        <dbReference type="ARBA" id="ARBA00023125"/>
    </source>
</evidence>
<dbReference type="InterPro" id="IPR009057">
    <property type="entry name" value="Homeodomain-like_sf"/>
</dbReference>
<dbReference type="Proteomes" id="UP000674938">
    <property type="component" value="Unassembled WGS sequence"/>
</dbReference>
<feature type="DNA-binding region" description="H-T-H motif" evidence="4">
    <location>
        <begin position="28"/>
        <end position="47"/>
    </location>
</feature>
<dbReference type="GO" id="GO:0000976">
    <property type="term" value="F:transcription cis-regulatory region binding"/>
    <property type="evidence" value="ECO:0007669"/>
    <property type="project" value="TreeGrafter"/>
</dbReference>
<keyword evidence="3" id="KW-0804">Transcription</keyword>
<dbReference type="Pfam" id="PF00440">
    <property type="entry name" value="TetR_N"/>
    <property type="match status" value="1"/>
</dbReference>
<protein>
    <submittedName>
        <fullName evidence="6">TetR family transcriptional regulator</fullName>
    </submittedName>
</protein>
<dbReference type="SUPFAM" id="SSF46689">
    <property type="entry name" value="Homeodomain-like"/>
    <property type="match status" value="1"/>
</dbReference>
<dbReference type="RefSeq" id="WP_209526064.1">
    <property type="nucleotide sequence ID" value="NZ_JAEEGA010000003.1"/>
</dbReference>
<keyword evidence="2 4" id="KW-0238">DNA-binding</keyword>
<evidence type="ECO:0000256" key="4">
    <source>
        <dbReference type="PROSITE-ProRule" id="PRU00335"/>
    </source>
</evidence>
<sequence>MAKAEEKRRHILQSAEQLLASRGLADITLDEVAKQAGYSKGGVTHYFPNKNVLLLSLADMLNQDYLDRIEARRSKEQIEIGSWSRGMVDVSDHDLHSSSVVNVALVAGALASKEVSESVSDSFRLIQQKMTSDGYDPVLATIIRLAIDGLYYSELFNASPLDDELRGAVLERVRSWTFQPME</sequence>
<organism evidence="6 7">
    <name type="scientific">Vagococcus allomyrinae</name>
    <dbReference type="NCBI Taxonomy" id="2794353"/>
    <lineage>
        <taxon>Bacteria</taxon>
        <taxon>Bacillati</taxon>
        <taxon>Bacillota</taxon>
        <taxon>Bacilli</taxon>
        <taxon>Lactobacillales</taxon>
        <taxon>Enterococcaceae</taxon>
        <taxon>Vagococcus</taxon>
    </lineage>
</organism>
<evidence type="ECO:0000313" key="7">
    <source>
        <dbReference type="Proteomes" id="UP000674938"/>
    </source>
</evidence>
<dbReference type="Gene3D" id="1.10.357.10">
    <property type="entry name" value="Tetracycline Repressor, domain 2"/>
    <property type="match status" value="1"/>
</dbReference>
<accession>A0A940P3B5</accession>